<dbReference type="Proteomes" id="UP000187209">
    <property type="component" value="Unassembled WGS sequence"/>
</dbReference>
<dbReference type="EMBL" id="MPUH01000958">
    <property type="protein sequence ID" value="OMJ71771.1"/>
    <property type="molecule type" value="Genomic_DNA"/>
</dbReference>
<keyword evidence="2" id="KW-1185">Reference proteome</keyword>
<comment type="caution">
    <text evidence="1">The sequence shown here is derived from an EMBL/GenBank/DDBJ whole genome shotgun (WGS) entry which is preliminary data.</text>
</comment>
<protein>
    <submittedName>
        <fullName evidence="1">Uncharacterized protein</fullName>
    </submittedName>
</protein>
<dbReference type="AlphaFoldDB" id="A0A1R2B4Q8"/>
<sequence length="592" mass="68868">MESNLYSYLEILNNTMRQNLQQSELDGIIEALESSLCEGDYLKKEFKNDSIFVFAIEKFLSLRNSNFSDVYIEDKLTCLNILKNKIPEDFFEAEAKKIKREFKIKAFDLEFSLLDFRSFYKVIESNPEFLKLLFDSDNLESYKNARNALNFLMNFIGNKEYLDSEKIKLRAAKLFDVCKQSKKSFIKKLGQALGTLINKSKLSEEIKSSSLSLFKELTLKYMEASKIENLCIILDKAIKNFLVVPENPDDFDANFGNHNLVTLKIDKAIIENDCEVLMRQATTDFLNYSITLSYENLIYINFDTMFTYTISKLLMILKDYASYELLKSNAGKKHKGFNFSKAYYFLKNLPIHVSQTVLEILCHISDYNLQQPLLQYFLKDMYKLQYQKISLEESEKFITLALKSPIAEVLQRFNKSSLPLEEILRSITPTIYFMTFPKKISGITLKTQLISIKIFEEIEFTKDHKFGGYFIIYLHELGNFLQKARFGSIDESNRKNPEFDSSRPQEGGKYLEKILFGEVQNMIYSKQSEYLIKGGFPNSIEAFIKQYNESKINDKMEPLLLGKSQNILVLGRCLSIYGGVEEYFSDILKNKH</sequence>
<accession>A0A1R2B4Q8</accession>
<gene>
    <name evidence="1" type="ORF">SteCoe_29944</name>
</gene>
<name>A0A1R2B4Q8_9CILI</name>
<organism evidence="1 2">
    <name type="scientific">Stentor coeruleus</name>
    <dbReference type="NCBI Taxonomy" id="5963"/>
    <lineage>
        <taxon>Eukaryota</taxon>
        <taxon>Sar</taxon>
        <taxon>Alveolata</taxon>
        <taxon>Ciliophora</taxon>
        <taxon>Postciliodesmatophora</taxon>
        <taxon>Heterotrichea</taxon>
        <taxon>Heterotrichida</taxon>
        <taxon>Stentoridae</taxon>
        <taxon>Stentor</taxon>
    </lineage>
</organism>
<reference evidence="1 2" key="1">
    <citation type="submission" date="2016-11" db="EMBL/GenBank/DDBJ databases">
        <title>The macronuclear genome of Stentor coeruleus: a giant cell with tiny introns.</title>
        <authorList>
            <person name="Slabodnick M."/>
            <person name="Ruby J.G."/>
            <person name="Reiff S.B."/>
            <person name="Swart E.C."/>
            <person name="Gosai S."/>
            <person name="Prabakaran S."/>
            <person name="Witkowska E."/>
            <person name="Larue G.E."/>
            <person name="Fisher S."/>
            <person name="Freeman R.M."/>
            <person name="Gunawardena J."/>
            <person name="Chu W."/>
            <person name="Stover N.A."/>
            <person name="Gregory B.D."/>
            <person name="Nowacki M."/>
            <person name="Derisi J."/>
            <person name="Roy S.W."/>
            <person name="Marshall W.F."/>
            <person name="Sood P."/>
        </authorList>
    </citation>
    <scope>NUCLEOTIDE SEQUENCE [LARGE SCALE GENOMIC DNA]</scope>
    <source>
        <strain evidence="1">WM001</strain>
    </source>
</reference>
<evidence type="ECO:0000313" key="2">
    <source>
        <dbReference type="Proteomes" id="UP000187209"/>
    </source>
</evidence>
<evidence type="ECO:0000313" key="1">
    <source>
        <dbReference type="EMBL" id="OMJ71771.1"/>
    </source>
</evidence>
<proteinExistence type="predicted"/>